<dbReference type="AlphaFoldDB" id="A0A1X7CS13"/>
<dbReference type="GO" id="GO:0005737">
    <property type="term" value="C:cytoplasm"/>
    <property type="evidence" value="ECO:0007669"/>
    <property type="project" value="UniProtKB-SubCell"/>
</dbReference>
<dbReference type="EMBL" id="FWZU01000002">
    <property type="protein sequence ID" value="SMF01591.1"/>
    <property type="molecule type" value="Genomic_DNA"/>
</dbReference>
<dbReference type="NCBIfam" id="TIGR00237">
    <property type="entry name" value="xseA"/>
    <property type="match status" value="1"/>
</dbReference>
<evidence type="ECO:0000259" key="8">
    <source>
        <dbReference type="Pfam" id="PF13742"/>
    </source>
</evidence>
<evidence type="ECO:0000313" key="9">
    <source>
        <dbReference type="EMBL" id="SMF01591.1"/>
    </source>
</evidence>
<dbReference type="PANTHER" id="PTHR30008">
    <property type="entry name" value="EXODEOXYRIBONUCLEASE 7 LARGE SUBUNIT"/>
    <property type="match status" value="1"/>
</dbReference>
<comment type="catalytic activity">
    <reaction evidence="5 6">
        <text>Exonucleolytic cleavage in either 5'- to 3'- or 3'- to 5'-direction to yield nucleoside 5'-phosphates.</text>
        <dbReference type="EC" id="3.1.11.6"/>
    </reaction>
</comment>
<comment type="similarity">
    <text evidence="5 6">Belongs to the XseA family.</text>
</comment>
<dbReference type="Proteomes" id="UP000192906">
    <property type="component" value="Unassembled WGS sequence"/>
</dbReference>
<dbReference type="GO" id="GO:0003676">
    <property type="term" value="F:nucleic acid binding"/>
    <property type="evidence" value="ECO:0007669"/>
    <property type="project" value="InterPro"/>
</dbReference>
<feature type="domain" description="OB-fold nucleic acid binding" evidence="8">
    <location>
        <begin position="24"/>
        <end position="143"/>
    </location>
</feature>
<dbReference type="EC" id="3.1.11.6" evidence="5"/>
<organism evidence="9 10">
    <name type="scientific">Desulfovibrio gilichinskyi</name>
    <dbReference type="NCBI Taxonomy" id="1519643"/>
    <lineage>
        <taxon>Bacteria</taxon>
        <taxon>Pseudomonadati</taxon>
        <taxon>Thermodesulfobacteriota</taxon>
        <taxon>Desulfovibrionia</taxon>
        <taxon>Desulfovibrionales</taxon>
        <taxon>Desulfovibrionaceae</taxon>
        <taxon>Desulfovibrio</taxon>
    </lineage>
</organism>
<gene>
    <name evidence="5" type="primary">xseA</name>
    <name evidence="9" type="ORF">SAMN06295933_1142</name>
</gene>
<proteinExistence type="inferred from homology"/>
<dbReference type="CDD" id="cd04489">
    <property type="entry name" value="ExoVII_LU_OBF"/>
    <property type="match status" value="1"/>
</dbReference>
<evidence type="ECO:0000256" key="4">
    <source>
        <dbReference type="ARBA" id="ARBA00022839"/>
    </source>
</evidence>
<keyword evidence="3 5" id="KW-0378">Hydrolase</keyword>
<dbReference type="InterPro" id="IPR025824">
    <property type="entry name" value="OB-fold_nuc-bd_dom"/>
</dbReference>
<sequence length="487" mass="54208">MRKVFLKKGPSLIAEGQFLNMRIFSVSDITRAVKDVLEAEFPFIWVKGQVTNLARPASGHVYFTLTDGDAGLSVVWFKGNQRGASGERAEGVTGDTAEKINPLTGEVESGETIKLEDGMEILCAGHMNVYPPRGAYQLIAELIQEHGVGDLRLAFEAMKRKLADKGYFSEDRKMEIPRSPSKVAVVTAPSGAAIMDFLRIAQGRGTGAEIRIYPTLVQGDKAPVQIAKAIDKVCEDGWAEVLVLIRGGGSLEDLWAFNTESVADALFRSTVPVVCGVGHEVDISIADYVADKRVATPSHAAQELWPRRETLMQSVDELESKLVRSYKNFLEVRNSRLETLRKGLTWLSPSQKIDRLLSSFSDENLRLKRAADLFTDRKSSELEALIYRLTGVLDERHFESIDREISHLYAMLERNGKIFMDNKFSEFDNMANSLRMLDPEMPLERGYSLVTVEKSGTFLRSPDEVMNGDGLRVRVKSGEIRAKVVGK</sequence>
<comment type="subunit">
    <text evidence="5">Heterooligomer composed of large and small subunits.</text>
</comment>
<protein>
    <recommendedName>
        <fullName evidence="5">Exodeoxyribonuclease 7 large subunit</fullName>
        <ecNumber evidence="5">3.1.11.6</ecNumber>
    </recommendedName>
    <alternativeName>
        <fullName evidence="5">Exodeoxyribonuclease VII large subunit</fullName>
        <shortName evidence="5">Exonuclease VII large subunit</shortName>
    </alternativeName>
</protein>
<evidence type="ECO:0000259" key="7">
    <source>
        <dbReference type="Pfam" id="PF02601"/>
    </source>
</evidence>
<evidence type="ECO:0000256" key="1">
    <source>
        <dbReference type="ARBA" id="ARBA00022490"/>
    </source>
</evidence>
<dbReference type="GO" id="GO:0009318">
    <property type="term" value="C:exodeoxyribonuclease VII complex"/>
    <property type="evidence" value="ECO:0007669"/>
    <property type="project" value="UniProtKB-UniRule"/>
</dbReference>
<feature type="domain" description="Exonuclease VII large subunit C-terminal" evidence="7">
    <location>
        <begin position="167"/>
        <end position="482"/>
    </location>
</feature>
<dbReference type="PANTHER" id="PTHR30008:SF0">
    <property type="entry name" value="EXODEOXYRIBONUCLEASE 7 LARGE SUBUNIT"/>
    <property type="match status" value="1"/>
</dbReference>
<keyword evidence="2 5" id="KW-0540">Nuclease</keyword>
<dbReference type="GO" id="GO:0006308">
    <property type="term" value="P:DNA catabolic process"/>
    <property type="evidence" value="ECO:0007669"/>
    <property type="project" value="UniProtKB-UniRule"/>
</dbReference>
<keyword evidence="1 5" id="KW-0963">Cytoplasm</keyword>
<keyword evidence="10" id="KW-1185">Reference proteome</keyword>
<dbReference type="Pfam" id="PF13742">
    <property type="entry name" value="tRNA_anti_2"/>
    <property type="match status" value="1"/>
</dbReference>
<dbReference type="GO" id="GO:0008855">
    <property type="term" value="F:exodeoxyribonuclease VII activity"/>
    <property type="evidence" value="ECO:0007669"/>
    <property type="project" value="UniProtKB-UniRule"/>
</dbReference>
<name>A0A1X7CS13_9BACT</name>
<accession>A0A1X7CS13</accession>
<dbReference type="InterPro" id="IPR020579">
    <property type="entry name" value="Exonuc_VII_lsu_C"/>
</dbReference>
<evidence type="ECO:0000256" key="2">
    <source>
        <dbReference type="ARBA" id="ARBA00022722"/>
    </source>
</evidence>
<evidence type="ECO:0000256" key="5">
    <source>
        <dbReference type="HAMAP-Rule" id="MF_00378"/>
    </source>
</evidence>
<keyword evidence="4 5" id="KW-0269">Exonuclease</keyword>
<dbReference type="HAMAP" id="MF_00378">
    <property type="entry name" value="Exonuc_7_L"/>
    <property type="match status" value="1"/>
</dbReference>
<reference evidence="10" key="1">
    <citation type="submission" date="2017-04" db="EMBL/GenBank/DDBJ databases">
        <authorList>
            <person name="Varghese N."/>
            <person name="Submissions S."/>
        </authorList>
    </citation>
    <scope>NUCLEOTIDE SEQUENCE [LARGE SCALE GENOMIC DNA]</scope>
    <source>
        <strain evidence="10">K3S</strain>
    </source>
</reference>
<evidence type="ECO:0000256" key="6">
    <source>
        <dbReference type="RuleBase" id="RU004355"/>
    </source>
</evidence>
<comment type="subcellular location">
    <subcellularLocation>
        <location evidence="5 6">Cytoplasm</location>
    </subcellularLocation>
</comment>
<comment type="function">
    <text evidence="5">Bidirectionally degrades single-stranded DNA into large acid-insoluble oligonucleotides, which are then degraded further into small acid-soluble oligonucleotides.</text>
</comment>
<evidence type="ECO:0000313" key="10">
    <source>
        <dbReference type="Proteomes" id="UP000192906"/>
    </source>
</evidence>
<dbReference type="Pfam" id="PF02601">
    <property type="entry name" value="Exonuc_VII_L"/>
    <property type="match status" value="1"/>
</dbReference>
<evidence type="ECO:0000256" key="3">
    <source>
        <dbReference type="ARBA" id="ARBA00022801"/>
    </source>
</evidence>
<dbReference type="STRING" id="1519643.SAMN06295933_1142"/>
<dbReference type="InterPro" id="IPR003753">
    <property type="entry name" value="Exonuc_VII_L"/>
</dbReference>